<dbReference type="EnsemblPlants" id="OBART05G13240.1">
    <property type="protein sequence ID" value="OBART05G13240.1"/>
    <property type="gene ID" value="OBART05G13240"/>
</dbReference>
<dbReference type="Gramene" id="OBART05G13240.1">
    <property type="protein sequence ID" value="OBART05G13240.1"/>
    <property type="gene ID" value="OBART05G13240"/>
</dbReference>
<evidence type="ECO:0000313" key="3">
    <source>
        <dbReference type="Proteomes" id="UP000026960"/>
    </source>
</evidence>
<name>A0A0D3G6K6_9ORYZ</name>
<dbReference type="Proteomes" id="UP000026960">
    <property type="component" value="Chromosome 5"/>
</dbReference>
<keyword evidence="3" id="KW-1185">Reference proteome</keyword>
<dbReference type="PaxDb" id="65489-OBART05G13240.1"/>
<sequence length="150" mass="15861">MKIHNFLRCPPTASVMMFSLAGHVGNATSGGGRLGSTRDSRLRITSVTVTTAGSTTSFAACARDGRIHATDAADDDGEEEVAGSGIAFPTRGDDGSGGGEAWRPSPAWIQRRPPSPHMAAAADLKVVRHGTRRPRGSDGDRPLLTRRRRI</sequence>
<feature type="region of interest" description="Disordered" evidence="1">
    <location>
        <begin position="70"/>
        <end position="150"/>
    </location>
</feature>
<evidence type="ECO:0000256" key="1">
    <source>
        <dbReference type="SAM" id="MobiDB-lite"/>
    </source>
</evidence>
<feature type="compositionally biased region" description="Acidic residues" evidence="1">
    <location>
        <begin position="72"/>
        <end position="81"/>
    </location>
</feature>
<proteinExistence type="predicted"/>
<evidence type="ECO:0000313" key="2">
    <source>
        <dbReference type="EnsemblPlants" id="OBART05G13240.1"/>
    </source>
</evidence>
<reference evidence="2" key="2">
    <citation type="submission" date="2015-03" db="UniProtKB">
        <authorList>
            <consortium name="EnsemblPlants"/>
        </authorList>
    </citation>
    <scope>IDENTIFICATION</scope>
</reference>
<evidence type="ECO:0008006" key="4">
    <source>
        <dbReference type="Google" id="ProtNLM"/>
    </source>
</evidence>
<protein>
    <recommendedName>
        <fullName evidence="4">DUF834 domain-containing protein</fullName>
    </recommendedName>
</protein>
<dbReference type="HOGENOM" id="CLU_1743387_0_0_1"/>
<organism evidence="2">
    <name type="scientific">Oryza barthii</name>
    <dbReference type="NCBI Taxonomy" id="65489"/>
    <lineage>
        <taxon>Eukaryota</taxon>
        <taxon>Viridiplantae</taxon>
        <taxon>Streptophyta</taxon>
        <taxon>Embryophyta</taxon>
        <taxon>Tracheophyta</taxon>
        <taxon>Spermatophyta</taxon>
        <taxon>Magnoliopsida</taxon>
        <taxon>Liliopsida</taxon>
        <taxon>Poales</taxon>
        <taxon>Poaceae</taxon>
        <taxon>BOP clade</taxon>
        <taxon>Oryzoideae</taxon>
        <taxon>Oryzeae</taxon>
        <taxon>Oryzinae</taxon>
        <taxon>Oryza</taxon>
    </lineage>
</organism>
<reference evidence="2" key="1">
    <citation type="journal article" date="2009" name="Rice">
        <title>De Novo Next Generation Sequencing of Plant Genomes.</title>
        <authorList>
            <person name="Rounsley S."/>
            <person name="Marri P.R."/>
            <person name="Yu Y."/>
            <person name="He R."/>
            <person name="Sisneros N."/>
            <person name="Goicoechea J.L."/>
            <person name="Lee S.J."/>
            <person name="Angelova A."/>
            <person name="Kudrna D."/>
            <person name="Luo M."/>
            <person name="Affourtit J."/>
            <person name="Desany B."/>
            <person name="Knight J."/>
            <person name="Niazi F."/>
            <person name="Egholm M."/>
            <person name="Wing R.A."/>
        </authorList>
    </citation>
    <scope>NUCLEOTIDE SEQUENCE [LARGE SCALE GENOMIC DNA]</scope>
    <source>
        <strain evidence="2">cv. IRGC 105608</strain>
    </source>
</reference>
<dbReference type="AlphaFoldDB" id="A0A0D3G6K6"/>
<accession>A0A0D3G6K6</accession>